<gene>
    <name evidence="1" type="ORF">EDC14_1001169</name>
</gene>
<evidence type="ECO:0000313" key="1">
    <source>
        <dbReference type="EMBL" id="TCL76884.1"/>
    </source>
</evidence>
<dbReference type="EMBL" id="SLUN01000001">
    <property type="protein sequence ID" value="TCL76884.1"/>
    <property type="molecule type" value="Genomic_DNA"/>
</dbReference>
<keyword evidence="2" id="KW-1185">Reference proteome</keyword>
<reference evidence="1 2" key="1">
    <citation type="submission" date="2019-03" db="EMBL/GenBank/DDBJ databases">
        <title>Genomic Encyclopedia of Type Strains, Phase IV (KMG-IV): sequencing the most valuable type-strain genomes for metagenomic binning, comparative biology and taxonomic classification.</title>
        <authorList>
            <person name="Goeker M."/>
        </authorList>
    </citation>
    <scope>NUCLEOTIDE SEQUENCE [LARGE SCALE GENOMIC DNA]</scope>
    <source>
        <strain evidence="1 2">LX-B</strain>
    </source>
</reference>
<dbReference type="Proteomes" id="UP000295008">
    <property type="component" value="Unassembled WGS sequence"/>
</dbReference>
<dbReference type="AlphaFoldDB" id="A0A4R1SC55"/>
<protein>
    <submittedName>
        <fullName evidence="1">Uncharacterized protein</fullName>
    </submittedName>
</protein>
<proteinExistence type="predicted"/>
<comment type="caution">
    <text evidence="1">The sequence shown here is derived from an EMBL/GenBank/DDBJ whole genome shotgun (WGS) entry which is preliminary data.</text>
</comment>
<organism evidence="1 2">
    <name type="scientific">Hydrogenispora ethanolica</name>
    <dbReference type="NCBI Taxonomy" id="1082276"/>
    <lineage>
        <taxon>Bacteria</taxon>
        <taxon>Bacillati</taxon>
        <taxon>Bacillota</taxon>
        <taxon>Hydrogenispora</taxon>
    </lineage>
</organism>
<accession>A0A4R1SC55</accession>
<evidence type="ECO:0000313" key="2">
    <source>
        <dbReference type="Proteomes" id="UP000295008"/>
    </source>
</evidence>
<name>A0A4R1SC55_HYDET</name>
<sequence>MDNLISLEAYRRSRYQVLLDREVNLFFRAIAAGDLDRAFRIMERIRQERQQSGLSFEP</sequence>
<dbReference type="RefSeq" id="WP_165907689.1">
    <property type="nucleotide sequence ID" value="NZ_SLUN01000001.1"/>
</dbReference>